<sequence length="330" mass="34560">MGHVGWVETSTKEVAPMPKYSFGPRLPAATSKVVSAASRGPIARAAAKSLVAGESIDDAIRVTDELTSAAAGTTAESPDEQSRISWRPLLVPPASTDDLLTVQADTIGAVSALAASGAPSPDLTIDVGTFGVFADDVSGGVLINSLREVGQAARNAGVTLTLTVTDPLYIQAVYVLGDELRQDFPETGIVLPTRLRGASDDLSDLATKGRRVRLTTERLDAALGMTSARESGNAFVDITKALLDAQAVTAFDTDDALLLDIAASLVRRHDAQGAEVVTPLGITAPTHHDDAFARRVVVPYGPMWSTYVASALAGRPSLALTLPNPVRRRR</sequence>
<evidence type="ECO:0000313" key="1">
    <source>
        <dbReference type="EMBL" id="AIF41605.1"/>
    </source>
</evidence>
<gene>
    <name evidence="1" type="ORF">HX89_12425</name>
</gene>
<dbReference type="Gene3D" id="3.20.20.220">
    <property type="match status" value="1"/>
</dbReference>
<dbReference type="EMBL" id="CP008889">
    <property type="protein sequence ID" value="AIF41605.1"/>
    <property type="molecule type" value="Genomic_DNA"/>
</dbReference>
<protein>
    <recommendedName>
        <fullName evidence="3">Proline dehydrogenase domain-containing protein</fullName>
    </recommendedName>
</protein>
<accession>A0A075JIG6</accession>
<reference evidence="1 2" key="1">
    <citation type="submission" date="2014-07" db="EMBL/GenBank/DDBJ databases">
        <title>Genome Sequencing of Dermacoccus nishinomiyaensis.</title>
        <authorList>
            <person name="Hong K.W."/>
            <person name="Chan K.G."/>
        </authorList>
    </citation>
    <scope>NUCLEOTIDE SEQUENCE [LARGE SCALE GENOMIC DNA]</scope>
    <source>
        <strain evidence="1 2">M25</strain>
    </source>
</reference>
<proteinExistence type="predicted"/>
<organism evidence="1 2">
    <name type="scientific">Dermacoccus nishinomiyaensis</name>
    <dbReference type="NCBI Taxonomy" id="1274"/>
    <lineage>
        <taxon>Bacteria</taxon>
        <taxon>Bacillati</taxon>
        <taxon>Actinomycetota</taxon>
        <taxon>Actinomycetes</taxon>
        <taxon>Micrococcales</taxon>
        <taxon>Dermacoccaceae</taxon>
        <taxon>Dermacoccus</taxon>
    </lineage>
</organism>
<dbReference type="eggNOG" id="COG0506">
    <property type="taxonomic scope" value="Bacteria"/>
</dbReference>
<evidence type="ECO:0000313" key="2">
    <source>
        <dbReference type="Proteomes" id="UP000027986"/>
    </source>
</evidence>
<dbReference type="HOGENOM" id="CLU_841246_0_0_11"/>
<dbReference type="AlphaFoldDB" id="A0A075JIG6"/>
<dbReference type="Proteomes" id="UP000027986">
    <property type="component" value="Chromosome"/>
</dbReference>
<evidence type="ECO:0008006" key="3">
    <source>
        <dbReference type="Google" id="ProtNLM"/>
    </source>
</evidence>
<dbReference type="KEGG" id="dni:HX89_12425"/>
<keyword evidence="2" id="KW-1185">Reference proteome</keyword>
<name>A0A075JIG6_9MICO</name>